<accession>A0ABV8MK99</accession>
<sequence>MQNKIVIANKQAVSVIGRAGSRCAHSCGVV</sequence>
<dbReference type="EMBL" id="JBHSBU010000001">
    <property type="protein sequence ID" value="MFC4158567.1"/>
    <property type="molecule type" value="Genomic_DNA"/>
</dbReference>
<name>A0ABV8MK99_9NEIS</name>
<evidence type="ECO:0000313" key="1">
    <source>
        <dbReference type="EMBL" id="MFC4158567.1"/>
    </source>
</evidence>
<gene>
    <name evidence="1" type="primary">mbnA</name>
    <name evidence="1" type="ORF">ACFOW7_04240</name>
</gene>
<proteinExistence type="predicted"/>
<dbReference type="RefSeq" id="WP_378161381.1">
    <property type="nucleotide sequence ID" value="NZ_JBHSBU010000001.1"/>
</dbReference>
<organism evidence="1 2">
    <name type="scientific">Chitinimonas lacunae</name>
    <dbReference type="NCBI Taxonomy" id="1963018"/>
    <lineage>
        <taxon>Bacteria</taxon>
        <taxon>Pseudomonadati</taxon>
        <taxon>Pseudomonadota</taxon>
        <taxon>Betaproteobacteria</taxon>
        <taxon>Neisseriales</taxon>
        <taxon>Chitinibacteraceae</taxon>
        <taxon>Chitinimonas</taxon>
    </lineage>
</organism>
<dbReference type="Proteomes" id="UP001595791">
    <property type="component" value="Unassembled WGS sequence"/>
</dbReference>
<keyword evidence="2" id="KW-1185">Reference proteome</keyword>
<dbReference type="NCBIfam" id="TIGR04071">
    <property type="entry name" value="methanobac_OB3b"/>
    <property type="match status" value="1"/>
</dbReference>
<protein>
    <submittedName>
        <fullName evidence="1">Methanobactin</fullName>
    </submittedName>
</protein>
<reference evidence="2" key="1">
    <citation type="journal article" date="2019" name="Int. J. Syst. Evol. Microbiol.">
        <title>The Global Catalogue of Microorganisms (GCM) 10K type strain sequencing project: providing services to taxonomists for standard genome sequencing and annotation.</title>
        <authorList>
            <consortium name="The Broad Institute Genomics Platform"/>
            <consortium name="The Broad Institute Genome Sequencing Center for Infectious Disease"/>
            <person name="Wu L."/>
            <person name="Ma J."/>
        </authorList>
    </citation>
    <scope>NUCLEOTIDE SEQUENCE [LARGE SCALE GENOMIC DNA]</scope>
    <source>
        <strain evidence="2">LMG 29894</strain>
    </source>
</reference>
<evidence type="ECO:0000313" key="2">
    <source>
        <dbReference type="Proteomes" id="UP001595791"/>
    </source>
</evidence>
<dbReference type="InterPro" id="IPR023963">
    <property type="entry name" value="Methanobactin_OB3b"/>
</dbReference>
<dbReference type="Pfam" id="PF25751">
    <property type="entry name" value="Methanobactin"/>
    <property type="match status" value="1"/>
</dbReference>
<comment type="caution">
    <text evidence="1">The sequence shown here is derived from an EMBL/GenBank/DDBJ whole genome shotgun (WGS) entry which is preliminary data.</text>
</comment>